<accession>A0A8J3I1P3</accession>
<dbReference type="SUPFAM" id="SSF53822">
    <property type="entry name" value="Periplasmic binding protein-like I"/>
    <property type="match status" value="1"/>
</dbReference>
<organism evidence="1 2">
    <name type="scientific">Ktedonospora formicarum</name>
    <dbReference type="NCBI Taxonomy" id="2778364"/>
    <lineage>
        <taxon>Bacteria</taxon>
        <taxon>Bacillati</taxon>
        <taxon>Chloroflexota</taxon>
        <taxon>Ktedonobacteria</taxon>
        <taxon>Ktedonobacterales</taxon>
        <taxon>Ktedonobacteraceae</taxon>
        <taxon>Ktedonospora</taxon>
    </lineage>
</organism>
<dbReference type="Proteomes" id="UP000612362">
    <property type="component" value="Unassembled WGS sequence"/>
</dbReference>
<dbReference type="Gene3D" id="3.40.50.2300">
    <property type="match status" value="1"/>
</dbReference>
<gene>
    <name evidence="1" type="ORF">KSX_58620</name>
</gene>
<protein>
    <submittedName>
        <fullName evidence="1">Uncharacterized protein</fullName>
    </submittedName>
</protein>
<name>A0A8J3I1P3_9CHLR</name>
<dbReference type="InterPro" id="IPR028082">
    <property type="entry name" value="Peripla_BP_I"/>
</dbReference>
<keyword evidence="2" id="KW-1185">Reference proteome</keyword>
<dbReference type="EMBL" id="BNJF01000003">
    <property type="protein sequence ID" value="GHO47699.1"/>
    <property type="molecule type" value="Genomic_DNA"/>
</dbReference>
<evidence type="ECO:0000313" key="2">
    <source>
        <dbReference type="Proteomes" id="UP000612362"/>
    </source>
</evidence>
<dbReference type="RefSeq" id="WP_220197515.1">
    <property type="nucleotide sequence ID" value="NZ_BNJF01000003.1"/>
</dbReference>
<reference evidence="1" key="1">
    <citation type="submission" date="2020-10" db="EMBL/GenBank/DDBJ databases">
        <title>Taxonomic study of unclassified bacteria belonging to the class Ktedonobacteria.</title>
        <authorList>
            <person name="Yabe S."/>
            <person name="Wang C.M."/>
            <person name="Zheng Y."/>
            <person name="Sakai Y."/>
            <person name="Cavaletti L."/>
            <person name="Monciardini P."/>
            <person name="Donadio S."/>
        </authorList>
    </citation>
    <scope>NUCLEOTIDE SEQUENCE</scope>
    <source>
        <strain evidence="1">SOSP1-1</strain>
    </source>
</reference>
<evidence type="ECO:0000313" key="1">
    <source>
        <dbReference type="EMBL" id="GHO47699.1"/>
    </source>
</evidence>
<sequence length="112" mass="12710">MLFFKRVIGILAFDSFQYNLSLLATLPSSEHDEAEMYWELAGTGRVDGIILAAIQPQDMRIPLQQKIGIPFRRLLDENDLSCPFVNIDGKTGVWKLVEHVYAMEHLGAFQAQ</sequence>
<dbReference type="AlphaFoldDB" id="A0A8J3I1P3"/>
<proteinExistence type="predicted"/>
<comment type="caution">
    <text evidence="1">The sequence shown here is derived from an EMBL/GenBank/DDBJ whole genome shotgun (WGS) entry which is preliminary data.</text>
</comment>